<protein>
    <submittedName>
        <fullName evidence="1">Uncharacterized protein</fullName>
    </submittedName>
</protein>
<gene>
    <name evidence="1" type="ORF">Tci_684533</name>
</gene>
<comment type="caution">
    <text evidence="1">The sequence shown here is derived from an EMBL/GenBank/DDBJ whole genome shotgun (WGS) entry which is preliminary data.</text>
</comment>
<name>A0A699KYJ8_TANCI</name>
<reference evidence="1" key="1">
    <citation type="journal article" date="2019" name="Sci. Rep.">
        <title>Draft genome of Tanacetum cinerariifolium, the natural source of mosquito coil.</title>
        <authorList>
            <person name="Yamashiro T."/>
            <person name="Shiraishi A."/>
            <person name="Satake H."/>
            <person name="Nakayama K."/>
        </authorList>
    </citation>
    <scope>NUCLEOTIDE SEQUENCE</scope>
</reference>
<organism evidence="1">
    <name type="scientific">Tanacetum cinerariifolium</name>
    <name type="common">Dalmatian daisy</name>
    <name type="synonym">Chrysanthemum cinerariifolium</name>
    <dbReference type="NCBI Taxonomy" id="118510"/>
    <lineage>
        <taxon>Eukaryota</taxon>
        <taxon>Viridiplantae</taxon>
        <taxon>Streptophyta</taxon>
        <taxon>Embryophyta</taxon>
        <taxon>Tracheophyta</taxon>
        <taxon>Spermatophyta</taxon>
        <taxon>Magnoliopsida</taxon>
        <taxon>eudicotyledons</taxon>
        <taxon>Gunneridae</taxon>
        <taxon>Pentapetalae</taxon>
        <taxon>asterids</taxon>
        <taxon>campanulids</taxon>
        <taxon>Asterales</taxon>
        <taxon>Asteraceae</taxon>
        <taxon>Asteroideae</taxon>
        <taxon>Anthemideae</taxon>
        <taxon>Anthemidinae</taxon>
        <taxon>Tanacetum</taxon>
    </lineage>
</organism>
<dbReference type="AlphaFoldDB" id="A0A699KYJ8"/>
<evidence type="ECO:0000313" key="1">
    <source>
        <dbReference type="EMBL" id="GFB12562.1"/>
    </source>
</evidence>
<accession>A0A699KYJ8</accession>
<sequence length="181" mass="20092">MARLVFCDYHNMIAILEKLEHNIDFHQIVDYVEASHIRIKTTDEGTKILATVDSKPMTISESSIRRNLKLSDDEGISSLPNAELFENLALMGRTTRIAQSKALSTAADEPASLLRDDSQGEAFHTVYGLEARQDRENIIKTSALPHDSTPRVTSLDADKGSMQQQLQELTDLCTHPAKAAN</sequence>
<proteinExistence type="predicted"/>
<dbReference type="EMBL" id="BKCJ010557533">
    <property type="protein sequence ID" value="GFB12562.1"/>
    <property type="molecule type" value="Genomic_DNA"/>
</dbReference>